<keyword evidence="4" id="KW-1185">Reference proteome</keyword>
<evidence type="ECO:0000259" key="2">
    <source>
        <dbReference type="Pfam" id="PF22874"/>
    </source>
</evidence>
<feature type="non-terminal residue" evidence="3">
    <location>
        <position position="1"/>
    </location>
</feature>
<evidence type="ECO:0000313" key="4">
    <source>
        <dbReference type="Proteomes" id="UP000092555"/>
    </source>
</evidence>
<feature type="compositionally biased region" description="Polar residues" evidence="1">
    <location>
        <begin position="1"/>
        <end position="13"/>
    </location>
</feature>
<reference evidence="3 4" key="1">
    <citation type="submission" date="2016-05" db="EMBL/GenBank/DDBJ databases">
        <title>Comparative genomics of biotechnologically important yeasts.</title>
        <authorList>
            <consortium name="DOE Joint Genome Institute"/>
            <person name="Riley R."/>
            <person name="Haridas S."/>
            <person name="Wolfe K.H."/>
            <person name="Lopes M.R."/>
            <person name="Hittinger C.T."/>
            <person name="Goker M."/>
            <person name="Salamov A."/>
            <person name="Wisecaver J."/>
            <person name="Long T.M."/>
            <person name="Aerts A.L."/>
            <person name="Barry K."/>
            <person name="Choi C."/>
            <person name="Clum A."/>
            <person name="Coughlan A.Y."/>
            <person name="Deshpande S."/>
            <person name="Douglass A.P."/>
            <person name="Hanson S.J."/>
            <person name="Klenk H.-P."/>
            <person name="LaButti K."/>
            <person name="Lapidus A."/>
            <person name="Lindquist E."/>
            <person name="Lipzen A."/>
            <person name="Meier-kolthoff J.P."/>
            <person name="Ohm R.A."/>
            <person name="Otillar R.P."/>
            <person name="Pangilinan J."/>
            <person name="Peng Y."/>
            <person name="Rokas A."/>
            <person name="Rosa C.A."/>
            <person name="Scheuner C."/>
            <person name="Sibirny A.A."/>
            <person name="Slot J.C."/>
            <person name="Stielow J.B."/>
            <person name="Sun H."/>
            <person name="Kurtzman C.P."/>
            <person name="Blackwell M."/>
            <person name="Grigoriev I.V."/>
            <person name="Jeffries T.W."/>
        </authorList>
    </citation>
    <scope>NUCLEOTIDE SEQUENCE [LARGE SCALE GENOMIC DNA]</scope>
    <source>
        <strain evidence="3 4">NRRL YB-4993</strain>
    </source>
</reference>
<proteinExistence type="predicted"/>
<name>A0A1A0H8W0_9ASCO</name>
<sequence>RQSSASSSFMLTRTKTRYYNPRETKERKELRKKLYEENDDNDELLTNDLDLVFNVPVIKNHGEIYRTQRTESMPDMILSRNDIVTTDDNKYPYKPTESMKPCPLPGKLSRSNLTLDRIPTAIPELRPLNMNNNIEESDESAHTSFASTENDSAICHNISEFYTQRSLSYSAIARASRDQQLVDKLPNFVKTHGSVEDISLISPEKLEVVDQSRPINLPPKKPTDKSKHHRELHRVITDFEASTKAVNTMRKNLGLLAVANQQSWLKLMMASEEKDFGRKLNSEREKLRKLNWETLVSSRFRFDYYMKVLLVDSEKSFTDSVETSFFSAERKVNSLSPQMKSTKEAEFNNIIEEVLQRPLFKNYMVDMATTRGADFDQRQFHDNYKRLLYLKSFSDGGLRKHHCIFVIPTFLILFQSTESFLNIWKLIELFDHEVFSEEIFSSLNRKLSCWSGLSKMLQSSPVYKILKKFSSLQEFEHLSTTSLFELMIQLNDRLPLSLSAPSTPIVAQSPFESLAKASSEPEERSKNRSVNSLENSSDWDSESVYSSSSLSLVGIFLQLLVIFSRSKNKKQKVVNLFQSFLLTVFQYYHVNWNSCGELVKDNKSIKLNNSSDQLMNLESFLTKWKDIF</sequence>
<dbReference type="GeneID" id="30028266"/>
<dbReference type="EMBL" id="LXTC01000004">
    <property type="protein sequence ID" value="OBA20446.1"/>
    <property type="molecule type" value="Genomic_DNA"/>
</dbReference>
<dbReference type="AlphaFoldDB" id="A0A1A0H8W0"/>
<dbReference type="InterPro" id="IPR053949">
    <property type="entry name" value="SBE2/SBE22_M"/>
</dbReference>
<dbReference type="RefSeq" id="XP_018710968.1">
    <property type="nucleotide sequence ID" value="XM_018855290.1"/>
</dbReference>
<gene>
    <name evidence="3" type="ORF">METBIDRAFT_25215</name>
</gene>
<organism evidence="3 4">
    <name type="scientific">Metschnikowia bicuspidata var. bicuspidata NRRL YB-4993</name>
    <dbReference type="NCBI Taxonomy" id="869754"/>
    <lineage>
        <taxon>Eukaryota</taxon>
        <taxon>Fungi</taxon>
        <taxon>Dikarya</taxon>
        <taxon>Ascomycota</taxon>
        <taxon>Saccharomycotina</taxon>
        <taxon>Pichiomycetes</taxon>
        <taxon>Metschnikowiaceae</taxon>
        <taxon>Metschnikowia</taxon>
    </lineage>
</organism>
<feature type="region of interest" description="Disordered" evidence="1">
    <location>
        <begin position="1"/>
        <end position="27"/>
    </location>
</feature>
<comment type="caution">
    <text evidence="3">The sequence shown here is derived from an EMBL/GenBank/DDBJ whole genome shotgun (WGS) entry which is preliminary data.</text>
</comment>
<accession>A0A1A0H8W0</accession>
<dbReference type="Proteomes" id="UP000092555">
    <property type="component" value="Unassembled WGS sequence"/>
</dbReference>
<feature type="non-terminal residue" evidence="3">
    <location>
        <position position="628"/>
    </location>
</feature>
<protein>
    <recommendedName>
        <fullName evidence="2">SBE2/SBE22 middle domain-containing protein</fullName>
    </recommendedName>
</protein>
<feature type="domain" description="SBE2/SBE22 middle" evidence="2">
    <location>
        <begin position="158"/>
        <end position="236"/>
    </location>
</feature>
<evidence type="ECO:0000256" key="1">
    <source>
        <dbReference type="SAM" id="MobiDB-lite"/>
    </source>
</evidence>
<dbReference type="STRING" id="869754.A0A1A0H8W0"/>
<dbReference type="OrthoDB" id="289721at2759"/>
<feature type="region of interest" description="Disordered" evidence="1">
    <location>
        <begin position="517"/>
        <end position="541"/>
    </location>
</feature>
<dbReference type="Pfam" id="PF22874">
    <property type="entry name" value="SBE2_M"/>
    <property type="match status" value="1"/>
</dbReference>
<evidence type="ECO:0000313" key="3">
    <source>
        <dbReference type="EMBL" id="OBA20446.1"/>
    </source>
</evidence>